<sequence length="109" mass="12255">MNKTDKKRVFGFKELGMKDLEGGFTPFVIDQKTADNGIEQVSLSVKIFANTIYRTGSKSIDMDNFLRDLHANGEAELTDAIAVELIEASSQLWSYPVIREINLLIEKSK</sequence>
<gene>
    <name evidence="1" type="ORF">CLV99_1036</name>
</gene>
<proteinExistence type="predicted"/>
<name>A0A4R6WNB0_9SPHI</name>
<accession>A0A4R6WNB0</accession>
<evidence type="ECO:0000313" key="1">
    <source>
        <dbReference type="EMBL" id="TDQ79591.1"/>
    </source>
</evidence>
<comment type="caution">
    <text evidence="1">The sequence shown here is derived from an EMBL/GenBank/DDBJ whole genome shotgun (WGS) entry which is preliminary data.</text>
</comment>
<protein>
    <submittedName>
        <fullName evidence="1">Uncharacterized protein</fullName>
    </submittedName>
</protein>
<keyword evidence="2" id="KW-1185">Reference proteome</keyword>
<dbReference type="AlphaFoldDB" id="A0A4R6WNB0"/>
<organism evidence="1 2">
    <name type="scientific">Sphingobacterium yanglingense</name>
    <dbReference type="NCBI Taxonomy" id="1437280"/>
    <lineage>
        <taxon>Bacteria</taxon>
        <taxon>Pseudomonadati</taxon>
        <taxon>Bacteroidota</taxon>
        <taxon>Sphingobacteriia</taxon>
        <taxon>Sphingobacteriales</taxon>
        <taxon>Sphingobacteriaceae</taxon>
        <taxon>Sphingobacterium</taxon>
    </lineage>
</organism>
<dbReference type="RefSeq" id="WP_133583370.1">
    <property type="nucleotide sequence ID" value="NZ_SNYV01000011.1"/>
</dbReference>
<dbReference type="Proteomes" id="UP000295292">
    <property type="component" value="Unassembled WGS sequence"/>
</dbReference>
<evidence type="ECO:0000313" key="2">
    <source>
        <dbReference type="Proteomes" id="UP000295292"/>
    </source>
</evidence>
<reference evidence="1 2" key="1">
    <citation type="submission" date="2019-03" db="EMBL/GenBank/DDBJ databases">
        <title>Genomic Encyclopedia of Archaeal and Bacterial Type Strains, Phase II (KMG-II): from individual species to whole genera.</title>
        <authorList>
            <person name="Goeker M."/>
        </authorList>
    </citation>
    <scope>NUCLEOTIDE SEQUENCE [LARGE SCALE GENOMIC DNA]</scope>
    <source>
        <strain evidence="1 2">DSM 28353</strain>
    </source>
</reference>
<dbReference type="EMBL" id="SNYV01000011">
    <property type="protein sequence ID" value="TDQ79591.1"/>
    <property type="molecule type" value="Genomic_DNA"/>
</dbReference>